<name>A0A7X9LG62_STRRT</name>
<organism evidence="1 2">
    <name type="scientific">Streptococcus ratti</name>
    <dbReference type="NCBI Taxonomy" id="1341"/>
    <lineage>
        <taxon>Bacteria</taxon>
        <taxon>Bacillati</taxon>
        <taxon>Bacillota</taxon>
        <taxon>Bacilli</taxon>
        <taxon>Lactobacillales</taxon>
        <taxon>Streptococcaceae</taxon>
        <taxon>Streptococcus</taxon>
    </lineage>
</organism>
<comment type="caution">
    <text evidence="1">The sequence shown here is derived from an EMBL/GenBank/DDBJ whole genome shotgun (WGS) entry which is preliminary data.</text>
</comment>
<dbReference type="Gene3D" id="1.10.132.100">
    <property type="match status" value="1"/>
</dbReference>
<dbReference type="EMBL" id="JABASA010000010">
    <property type="protein sequence ID" value="NMD49265.1"/>
    <property type="molecule type" value="Genomic_DNA"/>
</dbReference>
<evidence type="ECO:0000313" key="2">
    <source>
        <dbReference type="Proteomes" id="UP000532121"/>
    </source>
</evidence>
<protein>
    <submittedName>
        <fullName evidence="1">Type I-E CRISPR-associated protein Cse1/CasA</fullName>
    </submittedName>
</protein>
<accession>A0A7X9LG62</accession>
<dbReference type="RefSeq" id="WP_193523565.1">
    <property type="nucleotide sequence ID" value="NZ_JABASA010000010.1"/>
</dbReference>
<proteinExistence type="predicted"/>
<reference evidence="1 2" key="1">
    <citation type="submission" date="2020-04" db="EMBL/GenBank/DDBJ databases">
        <title>MicrobeNet Type strains.</title>
        <authorList>
            <person name="Nicholson A.C."/>
        </authorList>
    </citation>
    <scope>NUCLEOTIDE SEQUENCE [LARGE SCALE GENOMIC DNA]</scope>
    <source>
        <strain evidence="1 2">DSM 22768</strain>
    </source>
</reference>
<dbReference type="AlphaFoldDB" id="A0A7X9LG62"/>
<dbReference type="Pfam" id="PF09481">
    <property type="entry name" value="CRISPR_Cse1"/>
    <property type="match status" value="1"/>
</dbReference>
<gene>
    <name evidence="1" type="ORF">HHO37_06200</name>
</gene>
<dbReference type="InterPro" id="IPR013381">
    <property type="entry name" value="CRISPR-assoc_prot_Cse1"/>
</dbReference>
<dbReference type="Proteomes" id="UP000532121">
    <property type="component" value="Unassembled WGS sequence"/>
</dbReference>
<evidence type="ECO:0000313" key="1">
    <source>
        <dbReference type="EMBL" id="NMD49265.1"/>
    </source>
</evidence>
<sequence>MGKFNLLDEPWISVVYDERGATKEVSLLDLFQNAHNYKDLAGDTKTQDFAVLRLLLAVLHTVFSRFDANGQVYEYLEVDERFRQLEAVDEADLIDYEDDLYDTWVNLWNRGQFPEIVSHYLENWRDRFYLFDEDYPFFQVRKEDIQEVVDLSKDTSKVFGKNINRTVSESNNTYSIFSPRDTQKKDELSSSEIARWLLTYQGYSETGGRMKAIGQKPYSRGWLYNLGGIFLKGSNIFETLLMNLTLFYFEGNNHRYIQHPCWESDSAIIIENYILGRSVDNLAELYTSWSKAIYIDPEVNRHKFDCRIAKIPDISKIDMFLEPMTLWQDEKGQYIPQLHRINESLWRSFGLLVQEESDSKKCLFHIPGIIDWQRKIKNNIENTAIDICAVGIKSDGTANNTLKYEIFDTLSINKFVLTDLQEKGWVSRINDVVEETKKVISRTYRGFIDDIRKIRNIRSDDFTNQKVEECYFKIDQPFRQWLSSIQYEDEKDQKVFEWRQILKKLVLREVTMLLQEDNPVDYIGRVIDVADKKSKVGKYKNIAIVYDEFTYWLNQNLKVGK</sequence>